<dbReference type="Pfam" id="PF25209">
    <property type="entry name" value="Phage_capsid_4"/>
    <property type="match status" value="1"/>
</dbReference>
<protein>
    <submittedName>
        <fullName evidence="5">Clp protease ClpP</fullName>
    </submittedName>
</protein>
<dbReference type="GO" id="GO:0006515">
    <property type="term" value="P:protein quality control for misfolded or incompletely synthesized proteins"/>
    <property type="evidence" value="ECO:0007669"/>
    <property type="project" value="TreeGrafter"/>
</dbReference>
<reference evidence="5 6" key="1">
    <citation type="submission" date="2020-04" db="EMBL/GenBank/DDBJ databases">
        <title>Rhizobium sp. S-51 isolated from soil.</title>
        <authorList>
            <person name="Dahal R.H."/>
        </authorList>
    </citation>
    <scope>NUCLEOTIDE SEQUENCE [LARGE SCALE GENOMIC DNA]</scope>
    <source>
        <strain evidence="5 6">S-51</strain>
    </source>
</reference>
<organism evidence="5 6">
    <name type="scientific">Rhizobium terricola</name>
    <dbReference type="NCBI Taxonomy" id="2728849"/>
    <lineage>
        <taxon>Bacteria</taxon>
        <taxon>Pseudomonadati</taxon>
        <taxon>Pseudomonadota</taxon>
        <taxon>Alphaproteobacteria</taxon>
        <taxon>Hyphomicrobiales</taxon>
        <taxon>Rhizobiaceae</taxon>
        <taxon>Rhizobium/Agrobacterium group</taxon>
        <taxon>Rhizobium</taxon>
    </lineage>
</organism>
<dbReference type="GO" id="GO:0004176">
    <property type="term" value="F:ATP-dependent peptidase activity"/>
    <property type="evidence" value="ECO:0007669"/>
    <property type="project" value="TreeGrafter"/>
</dbReference>
<evidence type="ECO:0000256" key="1">
    <source>
        <dbReference type="ARBA" id="ARBA00022670"/>
    </source>
</evidence>
<dbReference type="InterPro" id="IPR029045">
    <property type="entry name" value="ClpP/crotonase-like_dom_sf"/>
</dbReference>
<evidence type="ECO:0000313" key="5">
    <source>
        <dbReference type="EMBL" id="NML75269.1"/>
    </source>
</evidence>
<keyword evidence="3" id="KW-0720">Serine protease</keyword>
<dbReference type="PANTHER" id="PTHR10381">
    <property type="entry name" value="ATP-DEPENDENT CLP PROTEASE PROTEOLYTIC SUBUNIT"/>
    <property type="match status" value="1"/>
</dbReference>
<dbReference type="RefSeq" id="WP_169592090.1">
    <property type="nucleotide sequence ID" value="NZ_JABBGK010000002.1"/>
</dbReference>
<keyword evidence="6" id="KW-1185">Reference proteome</keyword>
<evidence type="ECO:0000256" key="4">
    <source>
        <dbReference type="SAM" id="MobiDB-lite"/>
    </source>
</evidence>
<evidence type="ECO:0000313" key="6">
    <source>
        <dbReference type="Proteomes" id="UP000541470"/>
    </source>
</evidence>
<dbReference type="Proteomes" id="UP000541470">
    <property type="component" value="Unassembled WGS sequence"/>
</dbReference>
<dbReference type="PANTHER" id="PTHR10381:SF70">
    <property type="entry name" value="ATP-DEPENDENT CLP PROTEASE PROTEOLYTIC SUBUNIT"/>
    <property type="match status" value="1"/>
</dbReference>
<proteinExistence type="predicted"/>
<dbReference type="Gene3D" id="3.90.226.10">
    <property type="entry name" value="2-enoyl-CoA Hydratase, Chain A, domain 1"/>
    <property type="match status" value="1"/>
</dbReference>
<dbReference type="CDD" id="cd07016">
    <property type="entry name" value="S14_ClpP_1"/>
    <property type="match status" value="1"/>
</dbReference>
<comment type="caution">
    <text evidence="5">The sequence shown here is derived from an EMBL/GenBank/DDBJ whole genome shotgun (WGS) entry which is preliminary data.</text>
</comment>
<dbReference type="EMBL" id="JABBGK010000002">
    <property type="protein sequence ID" value="NML75269.1"/>
    <property type="molecule type" value="Genomic_DNA"/>
</dbReference>
<dbReference type="SUPFAM" id="SSF52096">
    <property type="entry name" value="ClpP/crotonase"/>
    <property type="match status" value="1"/>
</dbReference>
<keyword evidence="2" id="KW-0378">Hydrolase</keyword>
<name>A0A7Y0FX38_9HYPH</name>
<sequence>MNQLIKNGELHLYGTVGGDLSWDEDGIKTTGFTDEQVIDALGEMQGDVAVRLNSGGGIAFQGIAIYNALREHSGKVTVYVDALAASAASVIAMAGDRVVMRAGALMMIHNPGTITIGTAEDHRKSIQALEQIAEAAADIYAGKSGASRREILRMMQDESWLRGAAAKSLGFADEIDEGGEEMAAPAFKYSLFKNAPPELLTAVGRGRGPVSTQPEKPAARKEPVMTQQSIAKDATNEIFARCRSAKLSMDETEKVIAEAKGDSDKARDIIINMLADRSGPEIIGHLPSAALSGATRSPQIEKQIEDAMVIQMGGRIDAGGENPFIGRSVMENVRAYHDSLGISTRGMSDLAVADMVMGVSRLGGVGSRMTGGMHATSDFPSLMGSALYRFISQRFGQYASPLKQMSIKRNLADFRKHNYIRPGESPELEEVIEGGDVKYGTLEEEANGLTLKTYAKIFAISRQALINDDLSALASAAVVFADGARKLENKKFWELLSANSLAGATMDDGLPFFHADHGNIHTTGAAISVESLTIARQGMRLQKDVNKTGNAGVTPAIILVGPKQETAAEQLVAQITAAKASDANPFAGKLTVAVENQYEGTDWWLFADPQDVPAFQHGYLGGAEGPQLQQRDGWNTLGVEYRCVLDFGCAPFEYRAGYKMKGL</sequence>
<dbReference type="GO" id="GO:0051117">
    <property type="term" value="F:ATPase binding"/>
    <property type="evidence" value="ECO:0007669"/>
    <property type="project" value="TreeGrafter"/>
</dbReference>
<feature type="region of interest" description="Disordered" evidence="4">
    <location>
        <begin position="204"/>
        <end position="227"/>
    </location>
</feature>
<dbReference type="Pfam" id="PF00574">
    <property type="entry name" value="CLP_protease"/>
    <property type="match status" value="1"/>
</dbReference>
<dbReference type="NCBIfam" id="NF045542">
    <property type="entry name" value="Clp_rel_HeadMat"/>
    <property type="match status" value="1"/>
</dbReference>
<dbReference type="GO" id="GO:0009368">
    <property type="term" value="C:endopeptidase Clp complex"/>
    <property type="evidence" value="ECO:0007669"/>
    <property type="project" value="TreeGrafter"/>
</dbReference>
<keyword evidence="1 5" id="KW-0645">Protease</keyword>
<dbReference type="AlphaFoldDB" id="A0A7Y0FX38"/>
<dbReference type="GO" id="GO:0004252">
    <property type="term" value="F:serine-type endopeptidase activity"/>
    <property type="evidence" value="ECO:0007669"/>
    <property type="project" value="TreeGrafter"/>
</dbReference>
<accession>A0A7Y0FX38</accession>
<evidence type="ECO:0000256" key="3">
    <source>
        <dbReference type="ARBA" id="ARBA00022825"/>
    </source>
</evidence>
<gene>
    <name evidence="5" type="ORF">HHL25_14150</name>
</gene>
<evidence type="ECO:0000256" key="2">
    <source>
        <dbReference type="ARBA" id="ARBA00022801"/>
    </source>
</evidence>
<dbReference type="InterPro" id="IPR023562">
    <property type="entry name" value="ClpP/TepA"/>
</dbReference>